<proteinExistence type="inferred from homology"/>
<dbReference type="InterPro" id="IPR012340">
    <property type="entry name" value="NA-bd_OB-fold"/>
</dbReference>
<evidence type="ECO:0000313" key="8">
    <source>
        <dbReference type="EMBL" id="SFQ13516.1"/>
    </source>
</evidence>
<dbReference type="InterPro" id="IPR000085">
    <property type="entry name" value="RuvA"/>
</dbReference>
<dbReference type="Proteomes" id="UP000199136">
    <property type="component" value="Unassembled WGS sequence"/>
</dbReference>
<dbReference type="InterPro" id="IPR010994">
    <property type="entry name" value="RuvA_2-like"/>
</dbReference>
<comment type="caution">
    <text evidence="6">Lacks conserved residue(s) required for the propagation of feature annotation.</text>
</comment>
<dbReference type="AlphaFoldDB" id="A0A1I5W2N3"/>
<dbReference type="CDD" id="cd14332">
    <property type="entry name" value="UBA_RuvA_C"/>
    <property type="match status" value="1"/>
</dbReference>
<accession>A0A1I5W2N3</accession>
<evidence type="ECO:0000256" key="1">
    <source>
        <dbReference type="ARBA" id="ARBA00022490"/>
    </source>
</evidence>
<dbReference type="Pfam" id="PF01330">
    <property type="entry name" value="RuvA_N"/>
    <property type="match status" value="1"/>
</dbReference>
<dbReference type="InterPro" id="IPR003583">
    <property type="entry name" value="Hlx-hairpin-Hlx_DNA-bd_motif"/>
</dbReference>
<dbReference type="Pfam" id="PF14520">
    <property type="entry name" value="HHH_5"/>
    <property type="match status" value="1"/>
</dbReference>
<keyword evidence="8" id="KW-0347">Helicase</keyword>
<keyword evidence="8" id="KW-0378">Hydrolase</keyword>
<gene>
    <name evidence="6" type="primary">ruvA</name>
    <name evidence="8" type="ORF">SAMN04488506_0710</name>
</gene>
<feature type="domain" description="Helix-hairpin-helix DNA-binding motif class 1" evidence="7">
    <location>
        <begin position="72"/>
        <end position="91"/>
    </location>
</feature>
<dbReference type="GO" id="GO:0005737">
    <property type="term" value="C:cytoplasm"/>
    <property type="evidence" value="ECO:0007669"/>
    <property type="project" value="UniProtKB-SubCell"/>
</dbReference>
<dbReference type="SUPFAM" id="SSF50249">
    <property type="entry name" value="Nucleic acid-binding proteins"/>
    <property type="match status" value="1"/>
</dbReference>
<dbReference type="OrthoDB" id="5293449at2"/>
<dbReference type="GO" id="GO:0009379">
    <property type="term" value="C:Holliday junction helicase complex"/>
    <property type="evidence" value="ECO:0007669"/>
    <property type="project" value="InterPro"/>
</dbReference>
<keyword evidence="9" id="KW-1185">Reference proteome</keyword>
<keyword evidence="8" id="KW-0547">Nucleotide-binding</keyword>
<evidence type="ECO:0000256" key="5">
    <source>
        <dbReference type="ARBA" id="ARBA00023204"/>
    </source>
</evidence>
<name>A0A1I5W2N3_9LACT</name>
<dbReference type="GO" id="GO:0009378">
    <property type="term" value="F:four-way junction helicase activity"/>
    <property type="evidence" value="ECO:0007669"/>
    <property type="project" value="InterPro"/>
</dbReference>
<comment type="function">
    <text evidence="6">The RuvA-RuvB-RuvC complex processes Holliday junction (HJ) DNA during genetic recombination and DNA repair, while the RuvA-RuvB complex plays an important role in the rescue of blocked DNA replication forks via replication fork reversal (RFR). RuvA specifically binds to HJ cruciform DNA, conferring on it an open structure. The RuvB hexamer acts as an ATP-dependent pump, pulling dsDNA into and through the RuvAB complex. HJ branch migration allows RuvC to scan DNA until it finds its consensus sequence, where it cleaves and resolves the cruciform DNA.</text>
</comment>
<reference evidence="8 9" key="1">
    <citation type="submission" date="2016-10" db="EMBL/GenBank/DDBJ databases">
        <authorList>
            <person name="de Groot N.N."/>
        </authorList>
    </citation>
    <scope>NUCLEOTIDE SEQUENCE [LARGE SCALE GENOMIC DNA]</scope>
    <source>
        <strain evidence="8 9">DSM 20581</strain>
    </source>
</reference>
<dbReference type="Pfam" id="PF07499">
    <property type="entry name" value="RuvA_C"/>
    <property type="match status" value="1"/>
</dbReference>
<protein>
    <recommendedName>
        <fullName evidence="6">Holliday junction branch migration complex subunit RuvA</fullName>
    </recommendedName>
</protein>
<organism evidence="8 9">
    <name type="scientific">Desemzia incerta</name>
    <dbReference type="NCBI Taxonomy" id="82801"/>
    <lineage>
        <taxon>Bacteria</taxon>
        <taxon>Bacillati</taxon>
        <taxon>Bacillota</taxon>
        <taxon>Bacilli</taxon>
        <taxon>Lactobacillales</taxon>
        <taxon>Carnobacteriaceae</taxon>
        <taxon>Desemzia</taxon>
    </lineage>
</organism>
<comment type="subunit">
    <text evidence="6">Homotetramer. Forms an RuvA(8)-RuvB(12)-Holliday junction (HJ) complex. HJ DNA is sandwiched between 2 RuvA tetramers; dsDNA enters through RuvA and exits via RuvB. An RuvB hexamer assembles on each DNA strand where it exits the tetramer. Each RuvB hexamer is contacted by two RuvA subunits (via domain III) on 2 adjacent RuvB subunits; this complex drives branch migration. In the full resolvosome a probable DNA-RuvA(4)-RuvB(12)-RuvC(2) complex forms which resolves the HJ.</text>
</comment>
<comment type="subcellular location">
    <subcellularLocation>
        <location evidence="6">Cytoplasm</location>
    </subcellularLocation>
</comment>
<dbReference type="GO" id="GO:0006281">
    <property type="term" value="P:DNA repair"/>
    <property type="evidence" value="ECO:0007669"/>
    <property type="project" value="UniProtKB-UniRule"/>
</dbReference>
<evidence type="ECO:0000256" key="6">
    <source>
        <dbReference type="HAMAP-Rule" id="MF_00031"/>
    </source>
</evidence>
<dbReference type="STRING" id="82801.SAMN04488506_0710"/>
<evidence type="ECO:0000256" key="3">
    <source>
        <dbReference type="ARBA" id="ARBA00023125"/>
    </source>
</evidence>
<keyword evidence="4 6" id="KW-0233">DNA recombination</keyword>
<keyword evidence="8" id="KW-0067">ATP-binding</keyword>
<dbReference type="HAMAP" id="MF_00031">
    <property type="entry name" value="DNA_HJ_migration_RuvA"/>
    <property type="match status" value="1"/>
</dbReference>
<evidence type="ECO:0000259" key="7">
    <source>
        <dbReference type="SMART" id="SM00278"/>
    </source>
</evidence>
<dbReference type="SUPFAM" id="SSF46929">
    <property type="entry name" value="DNA helicase RuvA subunit, C-terminal domain"/>
    <property type="match status" value="1"/>
</dbReference>
<dbReference type="SMART" id="SM00278">
    <property type="entry name" value="HhH1"/>
    <property type="match status" value="2"/>
</dbReference>
<evidence type="ECO:0000256" key="2">
    <source>
        <dbReference type="ARBA" id="ARBA00022763"/>
    </source>
</evidence>
<keyword evidence="5 6" id="KW-0234">DNA repair</keyword>
<dbReference type="NCBIfam" id="TIGR00084">
    <property type="entry name" value="ruvA"/>
    <property type="match status" value="1"/>
</dbReference>
<keyword evidence="1 6" id="KW-0963">Cytoplasm</keyword>
<comment type="similarity">
    <text evidence="6">Belongs to the RuvA family.</text>
</comment>
<feature type="region of interest" description="Domain III" evidence="6">
    <location>
        <begin position="144"/>
        <end position="201"/>
    </location>
</feature>
<dbReference type="RefSeq" id="WP_092479773.1">
    <property type="nucleotide sequence ID" value="NZ_CP126128.1"/>
</dbReference>
<dbReference type="Gene3D" id="2.40.50.140">
    <property type="entry name" value="Nucleic acid-binding proteins"/>
    <property type="match status" value="1"/>
</dbReference>
<dbReference type="InterPro" id="IPR013849">
    <property type="entry name" value="DNA_helicase_Holl-junc_RuvA_I"/>
</dbReference>
<dbReference type="GO" id="GO:0005524">
    <property type="term" value="F:ATP binding"/>
    <property type="evidence" value="ECO:0007669"/>
    <property type="project" value="InterPro"/>
</dbReference>
<feature type="domain" description="Helix-hairpin-helix DNA-binding motif class 1" evidence="7">
    <location>
        <begin position="107"/>
        <end position="126"/>
    </location>
</feature>
<dbReference type="GO" id="GO:0006310">
    <property type="term" value="P:DNA recombination"/>
    <property type="evidence" value="ECO:0007669"/>
    <property type="project" value="UniProtKB-UniRule"/>
</dbReference>
<keyword evidence="3 6" id="KW-0238">DNA-binding</keyword>
<sequence length="201" mass="22495">MYEYIKGILTYVSPAYVVVENQGMGYQIHSANPYRFSTKMNEEVLIYVYQAVREDDITLYGFKDLNEKKLYLKLLNVSGIGPKSALAILANEDHSGLVQAIEHNDANYLTKFPGVGKKTASQIVLDLKGKLGDLDVEWAQGTALTFDSVEGNVHITEALEALKVLGYSAREIKKVSGELEKIQHDTTDAYLREALKLMMKK</sequence>
<evidence type="ECO:0000313" key="9">
    <source>
        <dbReference type="Proteomes" id="UP000199136"/>
    </source>
</evidence>
<comment type="domain">
    <text evidence="6">Has three domains with a flexible linker between the domains II and III and assumes an 'L' shape. Domain III is highly mobile and contacts RuvB.</text>
</comment>
<dbReference type="GO" id="GO:0048476">
    <property type="term" value="C:Holliday junction resolvase complex"/>
    <property type="evidence" value="ECO:0007669"/>
    <property type="project" value="UniProtKB-UniRule"/>
</dbReference>
<dbReference type="InterPro" id="IPR036267">
    <property type="entry name" value="RuvA_C_sf"/>
</dbReference>
<evidence type="ECO:0000256" key="4">
    <source>
        <dbReference type="ARBA" id="ARBA00023172"/>
    </source>
</evidence>
<dbReference type="InterPro" id="IPR011114">
    <property type="entry name" value="RuvA_C"/>
</dbReference>
<keyword evidence="2 6" id="KW-0227">DNA damage</keyword>
<dbReference type="GO" id="GO:0000400">
    <property type="term" value="F:four-way junction DNA binding"/>
    <property type="evidence" value="ECO:0007669"/>
    <property type="project" value="UniProtKB-UniRule"/>
</dbReference>
<dbReference type="Gene3D" id="1.10.150.20">
    <property type="entry name" value="5' to 3' exonuclease, C-terminal subdomain"/>
    <property type="match status" value="1"/>
</dbReference>
<dbReference type="EMBL" id="FOXW01000002">
    <property type="protein sequence ID" value="SFQ13516.1"/>
    <property type="molecule type" value="Genomic_DNA"/>
</dbReference>
<dbReference type="SUPFAM" id="SSF47781">
    <property type="entry name" value="RuvA domain 2-like"/>
    <property type="match status" value="1"/>
</dbReference>